<sequence>MLSKTNTEIECFDKSIVSIIDSFVHQIIKLTSLQKYGILIAKFNLEMPAKLIFIIGDNLSVAELLGFKQTFGPNFVCRYCKENLQ</sequence>
<dbReference type="EMBL" id="NJHN03000007">
    <property type="protein sequence ID" value="KAH9426986.1"/>
    <property type="molecule type" value="Genomic_DNA"/>
</dbReference>
<dbReference type="Proteomes" id="UP000887458">
    <property type="component" value="Unassembled WGS sequence"/>
</dbReference>
<comment type="caution">
    <text evidence="1">The sequence shown here is derived from an EMBL/GenBank/DDBJ whole genome shotgun (WGS) entry which is preliminary data.</text>
</comment>
<keyword evidence="2" id="KW-1185">Reference proteome</keyword>
<organism evidence="1 2">
    <name type="scientific">Dermatophagoides pteronyssinus</name>
    <name type="common">European house dust mite</name>
    <dbReference type="NCBI Taxonomy" id="6956"/>
    <lineage>
        <taxon>Eukaryota</taxon>
        <taxon>Metazoa</taxon>
        <taxon>Ecdysozoa</taxon>
        <taxon>Arthropoda</taxon>
        <taxon>Chelicerata</taxon>
        <taxon>Arachnida</taxon>
        <taxon>Acari</taxon>
        <taxon>Acariformes</taxon>
        <taxon>Sarcoptiformes</taxon>
        <taxon>Astigmata</taxon>
        <taxon>Psoroptidia</taxon>
        <taxon>Analgoidea</taxon>
        <taxon>Pyroglyphidae</taxon>
        <taxon>Dermatophagoidinae</taxon>
        <taxon>Dermatophagoides</taxon>
    </lineage>
</organism>
<reference evidence="1 2" key="2">
    <citation type="journal article" date="2022" name="Mol. Biol. Evol.">
        <title>Comparative Genomics Reveals Insights into the Divergent Evolution of Astigmatic Mites and Household Pest Adaptations.</title>
        <authorList>
            <person name="Xiong Q."/>
            <person name="Wan A.T."/>
            <person name="Liu X."/>
            <person name="Fung C.S."/>
            <person name="Xiao X."/>
            <person name="Malainual N."/>
            <person name="Hou J."/>
            <person name="Wang L."/>
            <person name="Wang M."/>
            <person name="Yang K.Y."/>
            <person name="Cui Y."/>
            <person name="Leung E.L."/>
            <person name="Nong W."/>
            <person name="Shin S.K."/>
            <person name="Au S.W."/>
            <person name="Jeong K.Y."/>
            <person name="Chew F.T."/>
            <person name="Hui J.H."/>
            <person name="Leung T.F."/>
            <person name="Tungtrongchitr A."/>
            <person name="Zhong N."/>
            <person name="Liu Z."/>
            <person name="Tsui S.K."/>
        </authorList>
    </citation>
    <scope>NUCLEOTIDE SEQUENCE [LARGE SCALE GENOMIC DNA]</scope>
    <source>
        <strain evidence="1">Derp</strain>
    </source>
</reference>
<gene>
    <name evidence="1" type="ORF">DERP_011655</name>
</gene>
<proteinExistence type="predicted"/>
<name>A0ABQ8JXJ9_DERPT</name>
<reference evidence="1 2" key="1">
    <citation type="journal article" date="2018" name="J. Allergy Clin. Immunol.">
        <title>High-quality assembly of Dermatophagoides pteronyssinus genome and transcriptome reveals a wide range of novel allergens.</title>
        <authorList>
            <person name="Liu X.Y."/>
            <person name="Yang K.Y."/>
            <person name="Wang M.Q."/>
            <person name="Kwok J.S."/>
            <person name="Zeng X."/>
            <person name="Yang Z."/>
            <person name="Xiao X.J."/>
            <person name="Lau C.P."/>
            <person name="Li Y."/>
            <person name="Huang Z.M."/>
            <person name="Ba J.G."/>
            <person name="Yim A.K."/>
            <person name="Ouyang C.Y."/>
            <person name="Ngai S.M."/>
            <person name="Chan T.F."/>
            <person name="Leung E.L."/>
            <person name="Liu L."/>
            <person name="Liu Z.G."/>
            <person name="Tsui S.K."/>
        </authorList>
    </citation>
    <scope>NUCLEOTIDE SEQUENCE [LARGE SCALE GENOMIC DNA]</scope>
    <source>
        <strain evidence="1">Derp</strain>
    </source>
</reference>
<accession>A0ABQ8JXJ9</accession>
<evidence type="ECO:0000313" key="1">
    <source>
        <dbReference type="EMBL" id="KAH9426986.1"/>
    </source>
</evidence>
<protein>
    <submittedName>
        <fullName evidence="1">Uncharacterized protein</fullName>
    </submittedName>
</protein>
<evidence type="ECO:0000313" key="2">
    <source>
        <dbReference type="Proteomes" id="UP000887458"/>
    </source>
</evidence>